<evidence type="ECO:0000313" key="3">
    <source>
        <dbReference type="EMBL" id="SDS37710.1"/>
    </source>
</evidence>
<accession>A0A1H1RPS4</accession>
<feature type="region of interest" description="Disordered" evidence="1">
    <location>
        <begin position="197"/>
        <end position="289"/>
    </location>
</feature>
<protein>
    <submittedName>
        <fullName evidence="3">Uncharacterized protein</fullName>
    </submittedName>
</protein>
<feature type="compositionally biased region" description="Polar residues" evidence="1">
    <location>
        <begin position="215"/>
        <end position="231"/>
    </location>
</feature>
<dbReference type="SUPFAM" id="SSF58113">
    <property type="entry name" value="Apolipoprotein A-I"/>
    <property type="match status" value="1"/>
</dbReference>
<keyword evidence="2" id="KW-0472">Membrane</keyword>
<dbReference type="EMBL" id="LT629739">
    <property type="protein sequence ID" value="SDS37710.1"/>
    <property type="molecule type" value="Genomic_DNA"/>
</dbReference>
<dbReference type="Proteomes" id="UP000199700">
    <property type="component" value="Chromosome"/>
</dbReference>
<organism evidence="3 4">
    <name type="scientific">Brevibacterium sandarakinum</name>
    <dbReference type="NCBI Taxonomy" id="629680"/>
    <lineage>
        <taxon>Bacteria</taxon>
        <taxon>Bacillati</taxon>
        <taxon>Actinomycetota</taxon>
        <taxon>Actinomycetes</taxon>
        <taxon>Micrococcales</taxon>
        <taxon>Brevibacteriaceae</taxon>
        <taxon>Brevibacterium</taxon>
    </lineage>
</organism>
<evidence type="ECO:0000256" key="1">
    <source>
        <dbReference type="SAM" id="MobiDB-lite"/>
    </source>
</evidence>
<feature type="compositionally biased region" description="Basic and acidic residues" evidence="1">
    <location>
        <begin position="37"/>
        <end position="46"/>
    </location>
</feature>
<dbReference type="Gene3D" id="1.20.120.20">
    <property type="entry name" value="Apolipoprotein"/>
    <property type="match status" value="1"/>
</dbReference>
<feature type="transmembrane region" description="Helical" evidence="2">
    <location>
        <begin position="169"/>
        <end position="187"/>
    </location>
</feature>
<feature type="compositionally biased region" description="Basic and acidic residues" evidence="1">
    <location>
        <begin position="266"/>
        <end position="289"/>
    </location>
</feature>
<dbReference type="OrthoDB" id="4966877at2"/>
<proteinExistence type="predicted"/>
<dbReference type="AlphaFoldDB" id="A0A1H1RPS4"/>
<sequence>MFMSKKSARDPFTSKLDSAKKTSLRVLADASGAASPKLREAADKARPQVEALAEKARPQVEALADRAEGLAVKARPQVEAFADKANEQVHAWADKLDAYRPEATERAGKFASNAANSLATVETPQLVDDLAVRLTGDKKAVKKARKALTNAGKRIQKDTTRKSGGGKAAVVWTLVIGSAAGIGYYVWKKAQPVEDPWSTPLPNNRPEDARPVGSTPASRQTAAPEVSQTAVPDSKTAEAAAATTPTPKPASEAKDTKATPATVVKPAEDSKSAAEKSSAETEEDKNAKH</sequence>
<evidence type="ECO:0000313" key="4">
    <source>
        <dbReference type="Proteomes" id="UP000199700"/>
    </source>
</evidence>
<reference evidence="3" key="1">
    <citation type="submission" date="2016-10" db="EMBL/GenBank/DDBJ databases">
        <authorList>
            <person name="Varghese N."/>
            <person name="Submissions S."/>
        </authorList>
    </citation>
    <scope>NUCLEOTIDE SEQUENCE [LARGE SCALE GENOMIC DNA]</scope>
    <source>
        <strain evidence="3">DSM 22082</strain>
    </source>
</reference>
<evidence type="ECO:0000256" key="2">
    <source>
        <dbReference type="SAM" id="Phobius"/>
    </source>
</evidence>
<name>A0A1H1RPS4_BRESA</name>
<gene>
    <name evidence="3" type="ORF">SAMN04489751_1873</name>
</gene>
<keyword evidence="4" id="KW-1185">Reference proteome</keyword>
<keyword evidence="2" id="KW-1133">Transmembrane helix</keyword>
<feature type="region of interest" description="Disordered" evidence="1">
    <location>
        <begin position="25"/>
        <end position="46"/>
    </location>
</feature>
<keyword evidence="2" id="KW-0812">Transmembrane</keyword>
<dbReference type="STRING" id="629680.SAMN04489751_1873"/>